<evidence type="ECO:0000313" key="2">
    <source>
        <dbReference type="Proteomes" id="UP000004994"/>
    </source>
</evidence>
<proteinExistence type="predicted"/>
<dbReference type="PaxDb" id="4081-Solyc02g089430.1.1"/>
<dbReference type="InParanoid" id="A0A3Q7F9I1"/>
<sequence length="479" mass="55023">MACVSSPTCGTSPVLIERRNQWKSLRREGMLAVNNLTGTNLSPVVLFNYLRHATFKEKKSSTVLGQFHWLSFFSGRFITDFKNQSVEHFLEVLDHGAQRHDLVCPGAGDSHFGAKEPVPKAHLGASACACVISVQTLYSISFFSVYILMEGQAKEIGFEVRMITQDRFSAFLRVFYRVPYGLSKNLPLCFCSNCSLHFPLASVLEVKISKLYTVSRFTHTTKVMFFGWWWKEEVSSTMKKRFPMHPKPELPQSLGIMLYPFQITAECTYTYTKNNNISTCSAINLGWRYYTWKVRKTLDSFHKSFPWKTLLKHHNTERYCPLKKLVHVSISYLSSRNYGHIPLFYPLYPSNSKSFSSEIPRNTSYWDSALNYRPRSCTKGTKAGRQRKQRCTVGFCRGTLLVGCAWLSCAILWPIGYQSHQTEAIIFECFRCRGHDDGELNFVVQSIKFDKLCDGATFHYYLLRVLGISLKFAYVLVKV</sequence>
<dbReference type="Gramene" id="Solyc02g089415.1.1">
    <property type="protein sequence ID" value="Solyc02g089415.1.1"/>
    <property type="gene ID" value="Solyc02g089415.1"/>
</dbReference>
<reference evidence="1" key="2">
    <citation type="submission" date="2019-01" db="UniProtKB">
        <authorList>
            <consortium name="EnsemblPlants"/>
        </authorList>
    </citation>
    <scope>IDENTIFICATION</scope>
    <source>
        <strain evidence="1">cv. Heinz 1706</strain>
    </source>
</reference>
<accession>A0A3Q7F9I1</accession>
<dbReference type="Proteomes" id="UP000004994">
    <property type="component" value="Chromosome 2"/>
</dbReference>
<dbReference type="AlphaFoldDB" id="A0A3Q7F9I1"/>
<protein>
    <submittedName>
        <fullName evidence="1">Uncharacterized protein</fullName>
    </submittedName>
</protein>
<dbReference type="EnsemblPlants" id="Solyc02g089415.1.1">
    <property type="protein sequence ID" value="Solyc02g089415.1.1"/>
    <property type="gene ID" value="Solyc02g089415.1"/>
</dbReference>
<reference evidence="1" key="1">
    <citation type="journal article" date="2012" name="Nature">
        <title>The tomato genome sequence provides insights into fleshy fruit evolution.</title>
        <authorList>
            <consortium name="Tomato Genome Consortium"/>
        </authorList>
    </citation>
    <scope>NUCLEOTIDE SEQUENCE [LARGE SCALE GENOMIC DNA]</scope>
    <source>
        <strain evidence="1">cv. Heinz 1706</strain>
    </source>
</reference>
<name>A0A3Q7F9I1_SOLLC</name>
<evidence type="ECO:0000313" key="1">
    <source>
        <dbReference type="EnsemblPlants" id="Solyc02g089415.1.1"/>
    </source>
</evidence>
<organism evidence="1">
    <name type="scientific">Solanum lycopersicum</name>
    <name type="common">Tomato</name>
    <name type="synonym">Lycopersicon esculentum</name>
    <dbReference type="NCBI Taxonomy" id="4081"/>
    <lineage>
        <taxon>Eukaryota</taxon>
        <taxon>Viridiplantae</taxon>
        <taxon>Streptophyta</taxon>
        <taxon>Embryophyta</taxon>
        <taxon>Tracheophyta</taxon>
        <taxon>Spermatophyta</taxon>
        <taxon>Magnoliopsida</taxon>
        <taxon>eudicotyledons</taxon>
        <taxon>Gunneridae</taxon>
        <taxon>Pentapetalae</taxon>
        <taxon>asterids</taxon>
        <taxon>lamiids</taxon>
        <taxon>Solanales</taxon>
        <taxon>Solanaceae</taxon>
        <taxon>Solanoideae</taxon>
        <taxon>Solaneae</taxon>
        <taxon>Solanum</taxon>
        <taxon>Solanum subgen. Lycopersicon</taxon>
    </lineage>
</organism>
<keyword evidence="2" id="KW-1185">Reference proteome</keyword>